<dbReference type="CDD" id="cd00104">
    <property type="entry name" value="KAZAL_FS"/>
    <property type="match status" value="1"/>
</dbReference>
<evidence type="ECO:0000256" key="3">
    <source>
        <dbReference type="ARBA" id="ARBA00023157"/>
    </source>
</evidence>
<dbReference type="PANTHER" id="PTHR21179">
    <property type="entry name" value="SERINE-TYPE ENDOPEPTIDASE INHIBITOR"/>
    <property type="match status" value="1"/>
</dbReference>
<keyword evidence="7" id="KW-1185">Reference proteome</keyword>
<dbReference type="PROSITE" id="PS51465">
    <property type="entry name" value="KAZAL_2"/>
    <property type="match status" value="1"/>
</dbReference>
<dbReference type="Proteomes" id="UP000053825">
    <property type="component" value="Unassembled WGS sequence"/>
</dbReference>
<dbReference type="InterPro" id="IPR036058">
    <property type="entry name" value="Kazal_dom_sf"/>
</dbReference>
<evidence type="ECO:0000259" key="5">
    <source>
        <dbReference type="PROSITE" id="PS51465"/>
    </source>
</evidence>
<evidence type="ECO:0000313" key="6">
    <source>
        <dbReference type="EMBL" id="KOC59151.1"/>
    </source>
</evidence>
<dbReference type="GO" id="GO:0004867">
    <property type="term" value="F:serine-type endopeptidase inhibitor activity"/>
    <property type="evidence" value="ECO:0007669"/>
    <property type="project" value="InterPro"/>
</dbReference>
<protein>
    <recommendedName>
        <fullName evidence="5">Kazal-like domain-containing protein</fullName>
    </recommendedName>
</protein>
<dbReference type="SUPFAM" id="SSF100895">
    <property type="entry name" value="Kazal-type serine protease inhibitors"/>
    <property type="match status" value="1"/>
</dbReference>
<dbReference type="OrthoDB" id="126772at2759"/>
<accession>A0A0L7QKU9</accession>
<dbReference type="EMBL" id="KQ414940">
    <property type="protein sequence ID" value="KOC59151.1"/>
    <property type="molecule type" value="Genomic_DNA"/>
</dbReference>
<dbReference type="GO" id="GO:0005576">
    <property type="term" value="C:extracellular region"/>
    <property type="evidence" value="ECO:0007669"/>
    <property type="project" value="UniProtKB-SubCell"/>
</dbReference>
<evidence type="ECO:0000256" key="1">
    <source>
        <dbReference type="ARBA" id="ARBA00004613"/>
    </source>
</evidence>
<name>A0A0L7QKU9_9HYME</name>
<organism evidence="6 7">
    <name type="scientific">Habropoda laboriosa</name>
    <dbReference type="NCBI Taxonomy" id="597456"/>
    <lineage>
        <taxon>Eukaryota</taxon>
        <taxon>Metazoa</taxon>
        <taxon>Ecdysozoa</taxon>
        <taxon>Arthropoda</taxon>
        <taxon>Hexapoda</taxon>
        <taxon>Insecta</taxon>
        <taxon>Pterygota</taxon>
        <taxon>Neoptera</taxon>
        <taxon>Endopterygota</taxon>
        <taxon>Hymenoptera</taxon>
        <taxon>Apocrita</taxon>
        <taxon>Aculeata</taxon>
        <taxon>Apoidea</taxon>
        <taxon>Anthophila</taxon>
        <taxon>Apidae</taxon>
        <taxon>Habropoda</taxon>
    </lineage>
</organism>
<dbReference type="Pfam" id="PF00050">
    <property type="entry name" value="Kazal_1"/>
    <property type="match status" value="1"/>
</dbReference>
<dbReference type="STRING" id="597456.A0A0L7QKU9"/>
<feature type="region of interest" description="Disordered" evidence="4">
    <location>
        <begin position="1"/>
        <end position="57"/>
    </location>
</feature>
<keyword evidence="3" id="KW-1015">Disulfide bond</keyword>
<feature type="compositionally biased region" description="Basic and acidic residues" evidence="4">
    <location>
        <begin position="1"/>
        <end position="12"/>
    </location>
</feature>
<feature type="compositionally biased region" description="Polar residues" evidence="4">
    <location>
        <begin position="33"/>
        <end position="42"/>
    </location>
</feature>
<evidence type="ECO:0000256" key="4">
    <source>
        <dbReference type="SAM" id="MobiDB-lite"/>
    </source>
</evidence>
<dbReference type="InterPro" id="IPR002350">
    <property type="entry name" value="Kazal_dom"/>
</dbReference>
<dbReference type="AlphaFoldDB" id="A0A0L7QKU9"/>
<reference evidence="6 7" key="1">
    <citation type="submission" date="2015-07" db="EMBL/GenBank/DDBJ databases">
        <title>The genome of Habropoda laboriosa.</title>
        <authorList>
            <person name="Pan H."/>
            <person name="Kapheim K."/>
        </authorList>
    </citation>
    <scope>NUCLEOTIDE SEQUENCE [LARGE SCALE GENOMIC DNA]</scope>
    <source>
        <strain evidence="6">0110345459</strain>
    </source>
</reference>
<gene>
    <name evidence="6" type="ORF">WH47_11227</name>
</gene>
<dbReference type="PANTHER" id="PTHR21179:SF0">
    <property type="entry name" value="SERINE PROTEASE INHIBITOR KAZAL-TYPE 4"/>
    <property type="match status" value="1"/>
</dbReference>
<sequence length="120" mass="12640">MHDRDSPDDNLKNDNGGSTEVFEVDGFAFDGPVSTSSISGDRTSTPALTTSSSTSTAAPSNVQLEQCVAACPTTPEYNPVCGTDNAIYTNIGKLRCTMSCGKDVNLQYYGRCVTTKVRGG</sequence>
<feature type="domain" description="Kazal-like" evidence="5">
    <location>
        <begin position="61"/>
        <end position="114"/>
    </location>
</feature>
<keyword evidence="2" id="KW-0964">Secreted</keyword>
<evidence type="ECO:0000256" key="2">
    <source>
        <dbReference type="ARBA" id="ARBA00022525"/>
    </source>
</evidence>
<proteinExistence type="predicted"/>
<evidence type="ECO:0000313" key="7">
    <source>
        <dbReference type="Proteomes" id="UP000053825"/>
    </source>
</evidence>
<dbReference type="InterPro" id="IPR039932">
    <property type="entry name" value="Spink4-like"/>
</dbReference>
<comment type="subcellular location">
    <subcellularLocation>
        <location evidence="1">Secreted</location>
    </subcellularLocation>
</comment>
<dbReference type="Gene3D" id="3.30.60.30">
    <property type="match status" value="1"/>
</dbReference>
<feature type="compositionally biased region" description="Low complexity" evidence="4">
    <location>
        <begin position="43"/>
        <end position="57"/>
    </location>
</feature>